<evidence type="ECO:0000313" key="3">
    <source>
        <dbReference type="Proteomes" id="UP001549921"/>
    </source>
</evidence>
<keyword evidence="1" id="KW-0732">Signal</keyword>
<dbReference type="Proteomes" id="UP001549921">
    <property type="component" value="Unassembled WGS sequence"/>
</dbReference>
<reference evidence="2 3" key="1">
    <citation type="submission" date="2024-06" db="EMBL/GenBank/DDBJ databases">
        <title>A chromosome-level genome assembly of beet webworm, Loxostege sticticalis.</title>
        <authorList>
            <person name="Zhang Y."/>
        </authorList>
    </citation>
    <scope>NUCLEOTIDE SEQUENCE [LARGE SCALE GENOMIC DNA]</scope>
    <source>
        <strain evidence="2">AQ028</strain>
        <tissue evidence="2">Male pupae</tissue>
    </source>
</reference>
<dbReference type="AlphaFoldDB" id="A0ABD0T9I9"/>
<organism evidence="2 3">
    <name type="scientific">Loxostege sticticalis</name>
    <name type="common">Beet webworm moth</name>
    <dbReference type="NCBI Taxonomy" id="481309"/>
    <lineage>
        <taxon>Eukaryota</taxon>
        <taxon>Metazoa</taxon>
        <taxon>Ecdysozoa</taxon>
        <taxon>Arthropoda</taxon>
        <taxon>Hexapoda</taxon>
        <taxon>Insecta</taxon>
        <taxon>Pterygota</taxon>
        <taxon>Neoptera</taxon>
        <taxon>Endopterygota</taxon>
        <taxon>Lepidoptera</taxon>
        <taxon>Glossata</taxon>
        <taxon>Ditrysia</taxon>
        <taxon>Pyraloidea</taxon>
        <taxon>Crambidae</taxon>
        <taxon>Pyraustinae</taxon>
        <taxon>Loxostege</taxon>
    </lineage>
</organism>
<evidence type="ECO:0000313" key="2">
    <source>
        <dbReference type="EMBL" id="KAL0840042.1"/>
    </source>
</evidence>
<dbReference type="PANTHER" id="PTHR21261">
    <property type="entry name" value="BEAT PROTEIN"/>
    <property type="match status" value="1"/>
</dbReference>
<feature type="signal peptide" evidence="1">
    <location>
        <begin position="1"/>
        <end position="19"/>
    </location>
</feature>
<comment type="caution">
    <text evidence="2">The sequence shown here is derived from an EMBL/GenBank/DDBJ whole genome shotgun (WGS) entry which is preliminary data.</text>
</comment>
<dbReference type="PANTHER" id="PTHR21261:SF15">
    <property type="entry name" value="BEATEN PATH IIIA, ISOFORM D-RELATED"/>
    <property type="match status" value="1"/>
</dbReference>
<evidence type="ECO:0000256" key="1">
    <source>
        <dbReference type="SAM" id="SignalP"/>
    </source>
</evidence>
<feature type="chain" id="PRO_5044800112" description="Ig-like domain-containing protein" evidence="1">
    <location>
        <begin position="20"/>
        <end position="264"/>
    </location>
</feature>
<accession>A0ABD0T9I9</accession>
<proteinExistence type="predicted"/>
<protein>
    <recommendedName>
        <fullName evidence="4">Ig-like domain-containing protein</fullName>
    </recommendedName>
</protein>
<name>A0ABD0T9I9_LOXSC</name>
<evidence type="ECO:0008006" key="4">
    <source>
        <dbReference type="Google" id="ProtNLM"/>
    </source>
</evidence>
<gene>
    <name evidence="2" type="ORF">ABMA28_015366</name>
</gene>
<dbReference type="EMBL" id="JBEDNZ010000007">
    <property type="protein sequence ID" value="KAL0840042.1"/>
    <property type="molecule type" value="Genomic_DNA"/>
</dbReference>
<sequence length="264" mass="29950">MWLAPALLLLAHVLTAARAFKITNFHVPAYVPADQTSVDIWCSYDANFTILNWFKGPIEFFRYKPTSVPSTRSFPILGVGTIDLISCGPTECRLRLGHLTEEASGLYRCDLELDKPPYKFETRTGYMRVASRQRRKPVVEGLAGEYYDDEEIQAYCRAENNAEIRWYVNGKEIMEQRGNRSLKVDGKVINSTEPTVTVQCAEYIDGKLIGSKDAQARWKKAIKTLTYTDDSSDQPCAIANKSNFELSFNIYSHLLCLLFACVIF</sequence>